<dbReference type="Proteomes" id="UP000183206">
    <property type="component" value="Unassembled WGS sequence"/>
</dbReference>
<keyword evidence="1" id="KW-1133">Transmembrane helix</keyword>
<protein>
    <submittedName>
        <fullName evidence="2">Uncharacterized protein</fullName>
    </submittedName>
</protein>
<comment type="caution">
    <text evidence="2">The sequence shown here is derived from an EMBL/GenBank/DDBJ whole genome shotgun (WGS) entry which is preliminary data.</text>
</comment>
<sequence>MEQENGNESPIGNVGTPLPNMEQKSVGAVIGTIIIIVLLVVGGIYFFTARKGEAPIPTPEEILQTQDATTTALERLGTSDNVGDIEIDINNTDLGSIDAELQDIDTEFSN</sequence>
<organism evidence="2 3">
    <name type="scientific">Candidatus Nomurabacteria bacterium CG1_02_47_685</name>
    <dbReference type="NCBI Taxonomy" id="1805282"/>
    <lineage>
        <taxon>Bacteria</taxon>
        <taxon>Candidatus Nomuraibacteriota</taxon>
    </lineage>
</organism>
<evidence type="ECO:0000256" key="1">
    <source>
        <dbReference type="SAM" id="Phobius"/>
    </source>
</evidence>
<name>A0A1J4VFV3_9BACT</name>
<keyword evidence="1" id="KW-0472">Membrane</keyword>
<dbReference type="EMBL" id="MNVO01000009">
    <property type="protein sequence ID" value="OIO33382.1"/>
    <property type="molecule type" value="Genomic_DNA"/>
</dbReference>
<reference evidence="2 3" key="1">
    <citation type="journal article" date="2016" name="Environ. Microbiol.">
        <title>Genomic resolution of a cold subsurface aquifer community provides metabolic insights for novel microbes adapted to high CO concentrations.</title>
        <authorList>
            <person name="Probst A.J."/>
            <person name="Castelle C.J."/>
            <person name="Singh A."/>
            <person name="Brown C.T."/>
            <person name="Anantharaman K."/>
            <person name="Sharon I."/>
            <person name="Hug L.A."/>
            <person name="Burstein D."/>
            <person name="Emerson J.B."/>
            <person name="Thomas B.C."/>
            <person name="Banfield J.F."/>
        </authorList>
    </citation>
    <scope>NUCLEOTIDE SEQUENCE [LARGE SCALE GENOMIC DNA]</scope>
    <source>
        <strain evidence="2">CG1_02_47_685</strain>
    </source>
</reference>
<evidence type="ECO:0000313" key="2">
    <source>
        <dbReference type="EMBL" id="OIO33382.1"/>
    </source>
</evidence>
<gene>
    <name evidence="2" type="ORF">AUJ44_00475</name>
</gene>
<accession>A0A1J4VFV3</accession>
<feature type="transmembrane region" description="Helical" evidence="1">
    <location>
        <begin position="26"/>
        <end position="47"/>
    </location>
</feature>
<dbReference type="AlphaFoldDB" id="A0A1J4VFV3"/>
<evidence type="ECO:0000313" key="3">
    <source>
        <dbReference type="Proteomes" id="UP000183206"/>
    </source>
</evidence>
<keyword evidence="1" id="KW-0812">Transmembrane</keyword>
<proteinExistence type="predicted"/>